<evidence type="ECO:0000256" key="1">
    <source>
        <dbReference type="ARBA" id="ARBA00005721"/>
    </source>
</evidence>
<dbReference type="Pfam" id="PF03780">
    <property type="entry name" value="Asp23"/>
    <property type="match status" value="1"/>
</dbReference>
<dbReference type="PANTHER" id="PTHR34297">
    <property type="entry name" value="HYPOTHETICAL CYTOSOLIC PROTEIN-RELATED"/>
    <property type="match status" value="1"/>
</dbReference>
<dbReference type="Proteomes" id="UP000782880">
    <property type="component" value="Unassembled WGS sequence"/>
</dbReference>
<dbReference type="AlphaFoldDB" id="A0A921LNL5"/>
<comment type="similarity">
    <text evidence="1">Belongs to the asp23 family.</text>
</comment>
<gene>
    <name evidence="2" type="ORF">K8V20_04365</name>
</gene>
<evidence type="ECO:0000313" key="2">
    <source>
        <dbReference type="EMBL" id="HJG27865.1"/>
    </source>
</evidence>
<sequence length="125" mass="13213">MNVENNNQPTGSLKISQDVLATIANFASEEIDGVVSLANTYAPIKSLLKRGSIGRPIQISLNDDVAVIDISVNLKYGANIPQVAEALQKTVKDAVQNMTGITVSKVNVHVAGIVFPQTAPATVEE</sequence>
<accession>A0A921LNL5</accession>
<comment type="caution">
    <text evidence="2">The sequence shown here is derived from an EMBL/GenBank/DDBJ whole genome shotgun (WGS) entry which is preliminary data.</text>
</comment>
<name>A0A921LNL5_9FIRM</name>
<organism evidence="2 3">
    <name type="scientific">Subdoligranulum variabile</name>
    <dbReference type="NCBI Taxonomy" id="214851"/>
    <lineage>
        <taxon>Bacteria</taxon>
        <taxon>Bacillati</taxon>
        <taxon>Bacillota</taxon>
        <taxon>Clostridia</taxon>
        <taxon>Eubacteriales</taxon>
        <taxon>Oscillospiraceae</taxon>
        <taxon>Subdoligranulum</taxon>
    </lineage>
</organism>
<proteinExistence type="inferred from homology"/>
<dbReference type="InterPro" id="IPR005531">
    <property type="entry name" value="Asp23"/>
</dbReference>
<dbReference type="PANTHER" id="PTHR34297:SF1">
    <property type="entry name" value="ASP23_GLS24 FAMILY ENVELOPE STRESS RESPONSE PROTEIN"/>
    <property type="match status" value="1"/>
</dbReference>
<reference evidence="2" key="2">
    <citation type="submission" date="2021-09" db="EMBL/GenBank/DDBJ databases">
        <authorList>
            <person name="Gilroy R."/>
        </authorList>
    </citation>
    <scope>NUCLEOTIDE SEQUENCE</scope>
    <source>
        <strain evidence="2">ChiBcec21-2208</strain>
    </source>
</reference>
<dbReference type="EMBL" id="DYVE01000112">
    <property type="protein sequence ID" value="HJG27865.1"/>
    <property type="molecule type" value="Genomic_DNA"/>
</dbReference>
<evidence type="ECO:0000313" key="3">
    <source>
        <dbReference type="Proteomes" id="UP000782880"/>
    </source>
</evidence>
<reference evidence="2" key="1">
    <citation type="journal article" date="2021" name="PeerJ">
        <title>Extensive microbial diversity within the chicken gut microbiome revealed by metagenomics and culture.</title>
        <authorList>
            <person name="Gilroy R."/>
            <person name="Ravi A."/>
            <person name="Getino M."/>
            <person name="Pursley I."/>
            <person name="Horton D.L."/>
            <person name="Alikhan N.F."/>
            <person name="Baker D."/>
            <person name="Gharbi K."/>
            <person name="Hall N."/>
            <person name="Watson M."/>
            <person name="Adriaenssens E.M."/>
            <person name="Foster-Nyarko E."/>
            <person name="Jarju S."/>
            <person name="Secka A."/>
            <person name="Antonio M."/>
            <person name="Oren A."/>
            <person name="Chaudhuri R.R."/>
            <person name="La Ragione R."/>
            <person name="Hildebrand F."/>
            <person name="Pallen M.J."/>
        </authorList>
    </citation>
    <scope>NUCLEOTIDE SEQUENCE</scope>
    <source>
        <strain evidence="2">ChiBcec21-2208</strain>
    </source>
</reference>
<protein>
    <submittedName>
        <fullName evidence="2">Asp23/Gls24 family envelope stress response protein</fullName>
    </submittedName>
</protein>